<evidence type="ECO:0000313" key="1">
    <source>
        <dbReference type="EMBL" id="UOG55307.1"/>
    </source>
</evidence>
<name>A0AAE9K9D6_9LEPT</name>
<accession>A0AAE9K9D6</accession>
<protein>
    <recommendedName>
        <fullName evidence="3">Homing endonuclease LAGLIDADG domain-containing protein</fullName>
    </recommendedName>
</protein>
<dbReference type="Gene3D" id="3.10.28.10">
    <property type="entry name" value="Homing endonucleases"/>
    <property type="match status" value="1"/>
</dbReference>
<dbReference type="Proteomes" id="UP000829829">
    <property type="component" value="Chromosome 1"/>
</dbReference>
<organism evidence="1 2">
    <name type="scientific">Leptospira noguchii</name>
    <dbReference type="NCBI Taxonomy" id="28182"/>
    <lineage>
        <taxon>Bacteria</taxon>
        <taxon>Pseudomonadati</taxon>
        <taxon>Spirochaetota</taxon>
        <taxon>Spirochaetia</taxon>
        <taxon>Leptospirales</taxon>
        <taxon>Leptospiraceae</taxon>
        <taxon>Leptospira</taxon>
    </lineage>
</organism>
<dbReference type="AlphaFoldDB" id="A0AAE9K9D6"/>
<dbReference type="InterPro" id="IPR027434">
    <property type="entry name" value="Homing_endonucl"/>
</dbReference>
<evidence type="ECO:0000313" key="2">
    <source>
        <dbReference type="Proteomes" id="UP000829829"/>
    </source>
</evidence>
<sequence length="146" mass="17235">MELALFSHQMKLDLAKYGVVNNKTYIVVFPKKLTKEFYPGFIAGVISGDGCVYLSRRKNNLRCFIAGNLALLEKIKKILIKNIEFNRIKKIQKKKESVNLHILELNQGETMRLYYWLKSSRINIMERKNKLIEEFIKNYSNRMKTI</sequence>
<dbReference type="RefSeq" id="WP_243815120.1">
    <property type="nucleotide sequence ID" value="NZ_CP091957.1"/>
</dbReference>
<proteinExistence type="predicted"/>
<evidence type="ECO:0008006" key="3">
    <source>
        <dbReference type="Google" id="ProtNLM"/>
    </source>
</evidence>
<dbReference type="SUPFAM" id="SSF55608">
    <property type="entry name" value="Homing endonucleases"/>
    <property type="match status" value="1"/>
</dbReference>
<dbReference type="EMBL" id="CP091957">
    <property type="protein sequence ID" value="UOG55307.1"/>
    <property type="molecule type" value="Genomic_DNA"/>
</dbReference>
<reference evidence="1" key="1">
    <citation type="submission" date="2022-02" db="EMBL/GenBank/DDBJ databases">
        <title>The genetically variable rfb locus in Leptospira is a mobile cassette and a molecular signature of serovar identity.</title>
        <authorList>
            <person name="Nieves C."/>
            <person name="Vincent A.T."/>
            <person name="Zarantonelli L."/>
            <person name="Picardeau M."/>
            <person name="Veyrier F.J."/>
            <person name="Buschiazzo A."/>
        </authorList>
    </citation>
    <scope>NUCLEOTIDE SEQUENCE</scope>
    <source>
        <strain evidence="1">IP1512017</strain>
    </source>
</reference>
<gene>
    <name evidence="1" type="ORF">MAL03_10255</name>
</gene>